<sequence length="292" mass="30886">MATSIDARSAAAALPRRKRRGLVRFMRNKAAVFGAILVALIVVMALFAPWLTQYDPVQASFMTVRQAPSAAHWFGTDELGRDVLSRLLYGARASLLAGVVSVGIAVVLGVPLGLLAGYFGKLVDGVISRIADALLSIPFLILAIALSAFLGPSLTNAMAAIGISAMPRFIRLTRGQAISVKAEEYVEGARAIGLDHARIILRYILPNVLPPIIVQASLTVASAIIAEASLSFLGLGQLPPAPSWGSMLNTAKDFVSQAPWMSIFPGIAIFLAVLGFNLLGDGLRDALDPRES</sequence>
<dbReference type="Pfam" id="PF00528">
    <property type="entry name" value="BPD_transp_1"/>
    <property type="match status" value="1"/>
</dbReference>
<evidence type="ECO:0000313" key="10">
    <source>
        <dbReference type="Proteomes" id="UP000198900"/>
    </source>
</evidence>
<feature type="transmembrane region" description="Helical" evidence="7">
    <location>
        <begin position="139"/>
        <end position="165"/>
    </location>
</feature>
<protein>
    <submittedName>
        <fullName evidence="9">Peptide/nickel transport system permease protein</fullName>
    </submittedName>
</protein>
<comment type="caution">
    <text evidence="9">The sequence shown here is derived from an EMBL/GenBank/DDBJ whole genome shotgun (WGS) entry which is preliminary data.</text>
</comment>
<dbReference type="PANTHER" id="PTHR43386">
    <property type="entry name" value="OLIGOPEPTIDE TRANSPORT SYSTEM PERMEASE PROTEIN APPC"/>
    <property type="match status" value="1"/>
</dbReference>
<name>A0A7Z7BJT9_9BURK</name>
<keyword evidence="10" id="KW-1185">Reference proteome</keyword>
<feature type="transmembrane region" description="Helical" evidence="7">
    <location>
        <begin position="30"/>
        <end position="52"/>
    </location>
</feature>
<dbReference type="Gene3D" id="1.10.3720.10">
    <property type="entry name" value="MetI-like"/>
    <property type="match status" value="1"/>
</dbReference>
<reference evidence="9" key="1">
    <citation type="submission" date="2016-10" db="EMBL/GenBank/DDBJ databases">
        <authorList>
            <person name="Varghese N."/>
            <person name="Submissions S."/>
        </authorList>
    </citation>
    <scope>NUCLEOTIDE SEQUENCE [LARGE SCALE GENOMIC DNA]</scope>
    <source>
        <strain evidence="9">YR281</strain>
    </source>
</reference>
<keyword evidence="3" id="KW-1003">Cell membrane</keyword>
<keyword evidence="5 7" id="KW-1133">Transmembrane helix</keyword>
<organism evidence="9 10">
    <name type="scientific">Paraburkholderia steynii</name>
    <dbReference type="NCBI Taxonomy" id="1245441"/>
    <lineage>
        <taxon>Bacteria</taxon>
        <taxon>Pseudomonadati</taxon>
        <taxon>Pseudomonadota</taxon>
        <taxon>Betaproteobacteria</taxon>
        <taxon>Burkholderiales</taxon>
        <taxon>Burkholderiaceae</taxon>
        <taxon>Paraburkholderia</taxon>
    </lineage>
</organism>
<keyword evidence="2 7" id="KW-0813">Transport</keyword>
<dbReference type="SUPFAM" id="SSF161098">
    <property type="entry name" value="MetI-like"/>
    <property type="match status" value="1"/>
</dbReference>
<evidence type="ECO:0000256" key="7">
    <source>
        <dbReference type="RuleBase" id="RU363032"/>
    </source>
</evidence>
<dbReference type="InterPro" id="IPR050366">
    <property type="entry name" value="BP-dependent_transpt_permease"/>
</dbReference>
<dbReference type="GO" id="GO:0055085">
    <property type="term" value="P:transmembrane transport"/>
    <property type="evidence" value="ECO:0007669"/>
    <property type="project" value="InterPro"/>
</dbReference>
<dbReference type="EMBL" id="FNDI01000041">
    <property type="protein sequence ID" value="SDJ29224.1"/>
    <property type="molecule type" value="Genomic_DNA"/>
</dbReference>
<evidence type="ECO:0000256" key="5">
    <source>
        <dbReference type="ARBA" id="ARBA00022989"/>
    </source>
</evidence>
<evidence type="ECO:0000256" key="6">
    <source>
        <dbReference type="ARBA" id="ARBA00023136"/>
    </source>
</evidence>
<proteinExistence type="inferred from homology"/>
<dbReference type="Pfam" id="PF12911">
    <property type="entry name" value="OppC_N"/>
    <property type="match status" value="1"/>
</dbReference>
<accession>A0A7Z7BJT9</accession>
<dbReference type="PROSITE" id="PS50928">
    <property type="entry name" value="ABC_TM1"/>
    <property type="match status" value="1"/>
</dbReference>
<feature type="transmembrane region" description="Helical" evidence="7">
    <location>
        <begin position="258"/>
        <end position="280"/>
    </location>
</feature>
<dbReference type="PANTHER" id="PTHR43386:SF25">
    <property type="entry name" value="PEPTIDE ABC TRANSPORTER PERMEASE PROTEIN"/>
    <property type="match status" value="1"/>
</dbReference>
<comment type="similarity">
    <text evidence="7">Belongs to the binding-protein-dependent transport system permease family.</text>
</comment>
<dbReference type="InterPro" id="IPR035906">
    <property type="entry name" value="MetI-like_sf"/>
</dbReference>
<evidence type="ECO:0000256" key="2">
    <source>
        <dbReference type="ARBA" id="ARBA00022448"/>
    </source>
</evidence>
<feature type="transmembrane region" description="Helical" evidence="7">
    <location>
        <begin position="95"/>
        <end position="119"/>
    </location>
</feature>
<evidence type="ECO:0000256" key="3">
    <source>
        <dbReference type="ARBA" id="ARBA00022475"/>
    </source>
</evidence>
<dbReference type="CDD" id="cd06261">
    <property type="entry name" value="TM_PBP2"/>
    <property type="match status" value="1"/>
</dbReference>
<dbReference type="GO" id="GO:0005886">
    <property type="term" value="C:plasma membrane"/>
    <property type="evidence" value="ECO:0007669"/>
    <property type="project" value="UniProtKB-SubCell"/>
</dbReference>
<keyword evidence="4 7" id="KW-0812">Transmembrane</keyword>
<dbReference type="InterPro" id="IPR025966">
    <property type="entry name" value="OppC_N"/>
</dbReference>
<dbReference type="RefSeq" id="WP_091789714.1">
    <property type="nucleotide sequence ID" value="NZ_FNDI01000041.1"/>
</dbReference>
<feature type="domain" description="ABC transmembrane type-1" evidence="8">
    <location>
        <begin position="91"/>
        <end position="280"/>
    </location>
</feature>
<keyword evidence="6 7" id="KW-0472">Membrane</keyword>
<dbReference type="InterPro" id="IPR000515">
    <property type="entry name" value="MetI-like"/>
</dbReference>
<evidence type="ECO:0000256" key="1">
    <source>
        <dbReference type="ARBA" id="ARBA00004651"/>
    </source>
</evidence>
<dbReference type="Proteomes" id="UP000198900">
    <property type="component" value="Unassembled WGS sequence"/>
</dbReference>
<evidence type="ECO:0000259" key="8">
    <source>
        <dbReference type="PROSITE" id="PS50928"/>
    </source>
</evidence>
<comment type="subcellular location">
    <subcellularLocation>
        <location evidence="1 7">Cell membrane</location>
        <topology evidence="1 7">Multi-pass membrane protein</topology>
    </subcellularLocation>
</comment>
<dbReference type="AlphaFoldDB" id="A0A7Z7BJT9"/>
<gene>
    <name evidence="9" type="ORF">SAMN04487926_14142</name>
</gene>
<evidence type="ECO:0000256" key="4">
    <source>
        <dbReference type="ARBA" id="ARBA00022692"/>
    </source>
</evidence>
<evidence type="ECO:0000313" key="9">
    <source>
        <dbReference type="EMBL" id="SDJ29224.1"/>
    </source>
</evidence>